<dbReference type="Proteomes" id="UP001302329">
    <property type="component" value="Unassembled WGS sequence"/>
</dbReference>
<reference evidence="1 2" key="1">
    <citation type="submission" date="2023-12" db="EMBL/GenBank/DDBJ databases">
        <title>Baltic Sea Cyanobacteria.</title>
        <authorList>
            <person name="Delbaje E."/>
            <person name="Fewer D.P."/>
            <person name="Shishido T.K."/>
        </authorList>
    </citation>
    <scope>NUCLEOTIDE SEQUENCE [LARGE SCALE GENOMIC DNA]</scope>
    <source>
        <strain evidence="1 2">UHCC 0281</strain>
    </source>
</reference>
<keyword evidence="2" id="KW-1185">Reference proteome</keyword>
<gene>
    <name evidence="1" type="ORF">VB739_13730</name>
</gene>
<comment type="caution">
    <text evidence="1">The sequence shown here is derived from an EMBL/GenBank/DDBJ whole genome shotgun (WGS) entry which is preliminary data.</text>
</comment>
<evidence type="ECO:0000313" key="2">
    <source>
        <dbReference type="Proteomes" id="UP001302329"/>
    </source>
</evidence>
<organism evidence="1 2">
    <name type="scientific">Cyanobium gracile UHCC 0281</name>
    <dbReference type="NCBI Taxonomy" id="3110309"/>
    <lineage>
        <taxon>Bacteria</taxon>
        <taxon>Bacillati</taxon>
        <taxon>Cyanobacteriota</taxon>
        <taxon>Cyanophyceae</taxon>
        <taxon>Synechococcales</taxon>
        <taxon>Prochlorococcaceae</taxon>
        <taxon>Cyanobium</taxon>
    </lineage>
</organism>
<name>A0ABU5SYL5_9CYAN</name>
<evidence type="ECO:0000313" key="1">
    <source>
        <dbReference type="EMBL" id="MEA5443617.1"/>
    </source>
</evidence>
<sequence length="72" mass="7871">MIEERIPGAIPEQSRARLVDGRALPPGVEFDAFSQTFEIRSYGKFTLPLDVFLTVPTRSGTSGSFTLTIGKP</sequence>
<protein>
    <submittedName>
        <fullName evidence="1">Uncharacterized protein</fullName>
    </submittedName>
</protein>
<accession>A0ABU5SYL5</accession>
<proteinExistence type="predicted"/>
<dbReference type="EMBL" id="JAYGHY010000058">
    <property type="protein sequence ID" value="MEA5443617.1"/>
    <property type="molecule type" value="Genomic_DNA"/>
</dbReference>